<dbReference type="EMBL" id="RXIF01000010">
    <property type="protein sequence ID" value="RZN64074.1"/>
    <property type="molecule type" value="Genomic_DNA"/>
</dbReference>
<evidence type="ECO:0000256" key="5">
    <source>
        <dbReference type="ARBA" id="ARBA00022741"/>
    </source>
</evidence>
<keyword evidence="5 10" id="KW-0547">Nucleotide-binding</keyword>
<keyword evidence="8 10" id="KW-0030">Aminoacyl-tRNA synthetase</keyword>
<dbReference type="InterPro" id="IPR020751">
    <property type="entry name" value="aa-tRNA-synth_I_codon-bd_sub2"/>
</dbReference>
<dbReference type="InterPro" id="IPR002904">
    <property type="entry name" value="Lys-tRNA-ligase"/>
</dbReference>
<accession>A0A520KR41</accession>
<dbReference type="HAMAP" id="MF_00177">
    <property type="entry name" value="Lys_tRNA_synth_class1"/>
    <property type="match status" value="1"/>
</dbReference>
<gene>
    <name evidence="10" type="primary">lysS</name>
    <name evidence="11" type="ORF">EF806_05495</name>
</gene>
<keyword evidence="7 10" id="KW-0648">Protein biosynthesis</keyword>
<protein>
    <recommendedName>
        <fullName evidence="10">Lysine--tRNA ligase</fullName>
        <ecNumber evidence="10">6.1.1.6</ecNumber>
    </recommendedName>
    <alternativeName>
        <fullName evidence="10">Lysyl-tRNA synthetase</fullName>
        <shortName evidence="10">LysRS</shortName>
    </alternativeName>
</protein>
<evidence type="ECO:0000256" key="10">
    <source>
        <dbReference type="HAMAP-Rule" id="MF_00177"/>
    </source>
</evidence>
<dbReference type="GO" id="GO:0005524">
    <property type="term" value="F:ATP binding"/>
    <property type="evidence" value="ECO:0007669"/>
    <property type="project" value="UniProtKB-UniRule"/>
</dbReference>
<dbReference type="SUPFAM" id="SSF52374">
    <property type="entry name" value="Nucleotidylyl transferase"/>
    <property type="match status" value="1"/>
</dbReference>
<dbReference type="InterPro" id="IPR001412">
    <property type="entry name" value="aa-tRNA-synth_I_CS"/>
</dbReference>
<evidence type="ECO:0000256" key="2">
    <source>
        <dbReference type="ARBA" id="ARBA00005594"/>
    </source>
</evidence>
<dbReference type="Gene3D" id="6.10.20.10">
    <property type="entry name" value="Lysine tRNA ligase, stem contact fold domain"/>
    <property type="match status" value="1"/>
</dbReference>
<evidence type="ECO:0000256" key="9">
    <source>
        <dbReference type="ARBA" id="ARBA00048573"/>
    </source>
</evidence>
<organism evidence="11 12">
    <name type="scientific">Methanoliparum thermophilum</name>
    <dbReference type="NCBI Taxonomy" id="2491083"/>
    <lineage>
        <taxon>Archaea</taxon>
        <taxon>Methanobacteriati</taxon>
        <taxon>Methanobacteriota</taxon>
        <taxon>Candidatus Methanoliparia</taxon>
        <taxon>Candidatus Methanoliparales</taxon>
        <taxon>Candidatus Methanoliparaceae</taxon>
        <taxon>Candidatus Methanoliparum</taxon>
    </lineage>
</organism>
<comment type="subcellular location">
    <subcellularLocation>
        <location evidence="1 10">Cytoplasm</location>
    </subcellularLocation>
</comment>
<evidence type="ECO:0000256" key="1">
    <source>
        <dbReference type="ARBA" id="ARBA00004496"/>
    </source>
</evidence>
<keyword evidence="3 10" id="KW-0963">Cytoplasm</keyword>
<keyword evidence="6 10" id="KW-0067">ATP-binding</keyword>
<dbReference type="NCBIfam" id="TIGR00467">
    <property type="entry name" value="lysS_arch"/>
    <property type="match status" value="1"/>
</dbReference>
<dbReference type="GO" id="GO:0000049">
    <property type="term" value="F:tRNA binding"/>
    <property type="evidence" value="ECO:0007669"/>
    <property type="project" value="InterPro"/>
</dbReference>
<dbReference type="Gene3D" id="1.10.10.770">
    <property type="match status" value="1"/>
</dbReference>
<comment type="catalytic activity">
    <reaction evidence="9 10">
        <text>tRNA(Lys) + L-lysine + ATP = L-lysyl-tRNA(Lys) + AMP + diphosphate</text>
        <dbReference type="Rhea" id="RHEA:20792"/>
        <dbReference type="Rhea" id="RHEA-COMP:9696"/>
        <dbReference type="Rhea" id="RHEA-COMP:9697"/>
        <dbReference type="ChEBI" id="CHEBI:30616"/>
        <dbReference type="ChEBI" id="CHEBI:32551"/>
        <dbReference type="ChEBI" id="CHEBI:33019"/>
        <dbReference type="ChEBI" id="CHEBI:78442"/>
        <dbReference type="ChEBI" id="CHEBI:78529"/>
        <dbReference type="ChEBI" id="CHEBI:456215"/>
        <dbReference type="EC" id="6.1.1.6"/>
    </reaction>
</comment>
<dbReference type="SUPFAM" id="SSF48163">
    <property type="entry name" value="An anticodon-binding domain of class I aminoacyl-tRNA synthetases"/>
    <property type="match status" value="1"/>
</dbReference>
<dbReference type="PANTHER" id="PTHR37940:SF1">
    <property type="entry name" value="LYSINE--TRNA LIGASE"/>
    <property type="match status" value="1"/>
</dbReference>
<reference evidence="11 12" key="1">
    <citation type="journal article" date="2019" name="Nat. Microbiol.">
        <title>Wide diversity of methane and short-chain alkane metabolisms in uncultured archaea.</title>
        <authorList>
            <person name="Borrel G."/>
            <person name="Adam P.S."/>
            <person name="McKay L.J."/>
            <person name="Chen L.X."/>
            <person name="Sierra-Garcia I.N."/>
            <person name="Sieber C.M."/>
            <person name="Letourneur Q."/>
            <person name="Ghozlane A."/>
            <person name="Andersen G.L."/>
            <person name="Li W.J."/>
            <person name="Hallam S.J."/>
            <person name="Muyzer G."/>
            <person name="de Oliveira V.M."/>
            <person name="Inskeep W.P."/>
            <person name="Banfield J.F."/>
            <person name="Gribaldo S."/>
        </authorList>
    </citation>
    <scope>NUCLEOTIDE SEQUENCE [LARGE SCALE GENOMIC DNA]</scope>
    <source>
        <strain evidence="11">NM1a</strain>
    </source>
</reference>
<dbReference type="GO" id="GO:0006430">
    <property type="term" value="P:lysyl-tRNA aminoacylation"/>
    <property type="evidence" value="ECO:0007669"/>
    <property type="project" value="UniProtKB-UniRule"/>
</dbReference>
<dbReference type="GO" id="GO:0005737">
    <property type="term" value="C:cytoplasm"/>
    <property type="evidence" value="ECO:0007669"/>
    <property type="project" value="UniProtKB-SubCell"/>
</dbReference>
<feature type="short sequence motif" description="'HIGH' region" evidence="10">
    <location>
        <begin position="27"/>
        <end position="35"/>
    </location>
</feature>
<evidence type="ECO:0000256" key="4">
    <source>
        <dbReference type="ARBA" id="ARBA00022598"/>
    </source>
</evidence>
<dbReference type="Gene3D" id="3.40.50.620">
    <property type="entry name" value="HUPs"/>
    <property type="match status" value="2"/>
</dbReference>
<dbReference type="PROSITE" id="PS00178">
    <property type="entry name" value="AA_TRNA_LIGASE_I"/>
    <property type="match status" value="1"/>
</dbReference>
<evidence type="ECO:0000313" key="12">
    <source>
        <dbReference type="Proteomes" id="UP000317158"/>
    </source>
</evidence>
<dbReference type="InterPro" id="IPR042078">
    <property type="entry name" value="Lys-tRNA-ligase_SC_fold"/>
</dbReference>
<dbReference type="EC" id="6.1.1.6" evidence="10"/>
<dbReference type="GO" id="GO:0004824">
    <property type="term" value="F:lysine-tRNA ligase activity"/>
    <property type="evidence" value="ECO:0007669"/>
    <property type="project" value="UniProtKB-UniRule"/>
</dbReference>
<keyword evidence="4 10" id="KW-0436">Ligase</keyword>
<dbReference type="InterPro" id="IPR014729">
    <property type="entry name" value="Rossmann-like_a/b/a_fold"/>
</dbReference>
<dbReference type="Pfam" id="PF01921">
    <property type="entry name" value="tRNA-synt_1f"/>
    <property type="match status" value="1"/>
</dbReference>
<comment type="similarity">
    <text evidence="2 10">Belongs to the class-I aminoacyl-tRNA synthetase family.</text>
</comment>
<proteinExistence type="inferred from homology"/>
<comment type="caution">
    <text evidence="11">The sequence shown here is derived from an EMBL/GenBank/DDBJ whole genome shotgun (WGS) entry which is preliminary data.</text>
</comment>
<dbReference type="InterPro" id="IPR008925">
    <property type="entry name" value="aa_tRNA-synth_I_cd-bd_sf"/>
</dbReference>
<evidence type="ECO:0000256" key="6">
    <source>
        <dbReference type="ARBA" id="ARBA00022840"/>
    </source>
</evidence>
<evidence type="ECO:0000256" key="3">
    <source>
        <dbReference type="ARBA" id="ARBA00022490"/>
    </source>
</evidence>
<dbReference type="Gene3D" id="1.10.10.350">
    <property type="match status" value="1"/>
</dbReference>
<dbReference type="Proteomes" id="UP000317158">
    <property type="component" value="Unassembled WGS sequence"/>
</dbReference>
<dbReference type="PANTHER" id="PTHR37940">
    <property type="entry name" value="LYSINE--TRNA LIGASE"/>
    <property type="match status" value="1"/>
</dbReference>
<evidence type="ECO:0000256" key="8">
    <source>
        <dbReference type="ARBA" id="ARBA00023146"/>
    </source>
</evidence>
<evidence type="ECO:0000313" key="11">
    <source>
        <dbReference type="EMBL" id="RZN64074.1"/>
    </source>
</evidence>
<comment type="caution">
    <text evidence="10">Lacks conserved residue(s) required for the propagation of feature annotation.</text>
</comment>
<dbReference type="AlphaFoldDB" id="A0A520KR41"/>
<name>A0A520KR41_METT2</name>
<feature type="short sequence motif" description="'KMSKS' region" evidence="10">
    <location>
        <begin position="272"/>
        <end position="276"/>
    </location>
</feature>
<sequence>MSNHWADRIAEECLKKSKKVIATGITPSGEIHIGNMREVLTGDMIYKALLDLGAEAEFLYIADTFDPLRRLYPFLPALYKDYIGQPLYRIPDPFGCHESYSEHFLDPFLKSLEILDVHPKIYRSHELYKKGLYEDAIKRAIENRDKIAEILESKSKRKVSENWSPYAPLCKNCGRINSTEVLSFSGHYVQYRCNNCGYEGRSDIRRDEGKLGWRIDWPARWKILNVTIEPFGKDHATVGGSYDTGKIISREIYEYEPPYPVIYEWISLKGHDMSSSKGITISIYDVLKSVPPEALRYLISSSRPNKHLNFDPGLSTLKLINDLNMLDERDPLSSRELRFSRIEGKTMRIKVPFEHMINVVQISKGDLQRSKEILERGGYHLDEDELREWSEYAINWLKNYAPESIKFSVQESMPKSALSLDKDLKEGLKRISERLSDGLSGEDIHYMIYQVAGELGIKVSKLFEAVYIALLDKKSGPRAGLFIQTVGINFVKKRFKEIAGS</sequence>
<evidence type="ECO:0000256" key="7">
    <source>
        <dbReference type="ARBA" id="ARBA00022917"/>
    </source>
</evidence>